<dbReference type="AlphaFoldDB" id="A0A6L9QRE2"/>
<dbReference type="Proteomes" id="UP000475532">
    <property type="component" value="Unassembled WGS sequence"/>
</dbReference>
<dbReference type="EMBL" id="JAAGLI010001001">
    <property type="protein sequence ID" value="NEA28080.1"/>
    <property type="molecule type" value="Genomic_DNA"/>
</dbReference>
<protein>
    <submittedName>
        <fullName evidence="1">Uncharacterized protein</fullName>
    </submittedName>
</protein>
<comment type="caution">
    <text evidence="1">The sequence shown here is derived from an EMBL/GenBank/DDBJ whole genome shotgun (WGS) entry which is preliminary data.</text>
</comment>
<accession>A0A6L9QRE2</accession>
<proteinExistence type="predicted"/>
<organism evidence="1 2">
    <name type="scientific">Actinomadura bangladeshensis</name>
    <dbReference type="NCBI Taxonomy" id="453573"/>
    <lineage>
        <taxon>Bacteria</taxon>
        <taxon>Bacillati</taxon>
        <taxon>Actinomycetota</taxon>
        <taxon>Actinomycetes</taxon>
        <taxon>Streptosporangiales</taxon>
        <taxon>Thermomonosporaceae</taxon>
        <taxon>Actinomadura</taxon>
    </lineage>
</organism>
<gene>
    <name evidence="1" type="ORF">G3I70_37110</name>
</gene>
<evidence type="ECO:0000313" key="1">
    <source>
        <dbReference type="EMBL" id="NEA28080.1"/>
    </source>
</evidence>
<dbReference type="RefSeq" id="WP_163062596.1">
    <property type="nucleotide sequence ID" value="NZ_JAAGLI010001001.1"/>
</dbReference>
<name>A0A6L9QRE2_9ACTN</name>
<evidence type="ECO:0000313" key="2">
    <source>
        <dbReference type="Proteomes" id="UP000475532"/>
    </source>
</evidence>
<sequence length="301" mass="32079">MRVTITVPEETTAGFAVATDQDPGDLAGRVGRALPSPLGGAVAGRLGTPHLMLACHPADDSPWNLREVAGDDEDDAERARQARWHISVTCVLPAGDLPSGPHLARATAKAIAESLCGVPVDLATGRTLPVTPLGRLDDFVLADDWLGTVLPPYRNSGRCTADEDDIDGCACVTLSTRGLGRFGLPELEIRDVACPHDLAALNILRTTAQRLLPLGRHPGDHTLPSELLLTSADFSAFWGNRESMWDDGPIAVRLTENAPDRLGIGPPAAFPGTLNEWLWDELPPVLHEVLSCETERTAPPG</sequence>
<reference evidence="1 2" key="1">
    <citation type="submission" date="2020-01" db="EMBL/GenBank/DDBJ databases">
        <title>Insect and environment-associated Actinomycetes.</title>
        <authorList>
            <person name="Currrie C."/>
            <person name="Chevrette M."/>
            <person name="Carlson C."/>
            <person name="Stubbendieck R."/>
            <person name="Wendt-Pienkowski E."/>
        </authorList>
    </citation>
    <scope>NUCLEOTIDE SEQUENCE [LARGE SCALE GENOMIC DNA]</scope>
    <source>
        <strain evidence="1 2">SID10258</strain>
    </source>
</reference>